<keyword evidence="3" id="KW-1185">Reference proteome</keyword>
<reference evidence="2 3" key="1">
    <citation type="submission" date="2020-12" db="EMBL/GenBank/DDBJ databases">
        <title>Effect of drift, selection, and recombination on the evolution of hybrid genomes in Candida yeast pathogens.</title>
        <authorList>
            <person name="Mixao V."/>
            <person name="Ksiezopolska E."/>
            <person name="Saus E."/>
            <person name="Boekhout T."/>
            <person name="Gacser A."/>
            <person name="Gabaldon T."/>
        </authorList>
    </citation>
    <scope>NUCLEOTIDE SEQUENCE [LARGE SCALE GENOMIC DNA]</scope>
    <source>
        <strain evidence="2 3">BP57</strain>
    </source>
</reference>
<evidence type="ECO:0000313" key="3">
    <source>
        <dbReference type="Proteomes" id="UP000669133"/>
    </source>
</evidence>
<evidence type="ECO:0000313" key="2">
    <source>
        <dbReference type="EMBL" id="KAG5421882.1"/>
    </source>
</evidence>
<feature type="compositionally biased region" description="Polar residues" evidence="1">
    <location>
        <begin position="191"/>
        <end position="201"/>
    </location>
</feature>
<dbReference type="RefSeq" id="XP_067550998.1">
    <property type="nucleotide sequence ID" value="XM_067695396.1"/>
</dbReference>
<comment type="caution">
    <text evidence="2">The sequence shown here is derived from an EMBL/GenBank/DDBJ whole genome shotgun (WGS) entry which is preliminary data.</text>
</comment>
<dbReference type="AlphaFoldDB" id="A0A8H8DDU9"/>
<name>A0A8H8DDU9_9ASCO</name>
<protein>
    <submittedName>
        <fullName evidence="2">Uncharacterized protein</fullName>
    </submittedName>
</protein>
<feature type="region of interest" description="Disordered" evidence="1">
    <location>
        <begin position="162"/>
        <end position="201"/>
    </location>
</feature>
<organism evidence="2 3">
    <name type="scientific">Candida metapsilosis</name>
    <dbReference type="NCBI Taxonomy" id="273372"/>
    <lineage>
        <taxon>Eukaryota</taxon>
        <taxon>Fungi</taxon>
        <taxon>Dikarya</taxon>
        <taxon>Ascomycota</taxon>
        <taxon>Saccharomycotina</taxon>
        <taxon>Pichiomycetes</taxon>
        <taxon>Debaryomycetaceae</taxon>
        <taxon>Candida/Lodderomyces clade</taxon>
        <taxon>Candida</taxon>
    </lineage>
</organism>
<feature type="compositionally biased region" description="Low complexity" evidence="1">
    <location>
        <begin position="162"/>
        <end position="172"/>
    </location>
</feature>
<proteinExistence type="predicted"/>
<sequence length="233" mass="26409">MVTISDLKRLEALHKKNEKGIKVTNKQEPDLFSIEWLIKEELNREGTTDTTDLTEVNLRNKRLELLFQSIEDNSEEENVINRAPTGENTHGEEIREETSINYPTTFLKPHELTNDLEIDLMESSLFSNKHNHQLNDTNSMEQNSFDLAGSVAKSNSVVNESLKSGGSVSSSLPGTRALVSKRQAKHKRTRNQSSSLGFESPLNNINLKPVKRFRSVSSCDLVFPNLNFKKPKR</sequence>
<evidence type="ECO:0000256" key="1">
    <source>
        <dbReference type="SAM" id="MobiDB-lite"/>
    </source>
</evidence>
<dbReference type="GeneID" id="93649604"/>
<dbReference type="EMBL" id="JAEOAQ010000001">
    <property type="protein sequence ID" value="KAG5421882.1"/>
    <property type="molecule type" value="Genomic_DNA"/>
</dbReference>
<accession>A0A8H8DDU9</accession>
<dbReference type="OrthoDB" id="4024143at2759"/>
<gene>
    <name evidence="2" type="ORF">I9W82_000975</name>
</gene>
<dbReference type="Proteomes" id="UP000669133">
    <property type="component" value="Unassembled WGS sequence"/>
</dbReference>